<feature type="chain" id="PRO_5045887757" evidence="2">
    <location>
        <begin position="22"/>
        <end position="123"/>
    </location>
</feature>
<protein>
    <submittedName>
        <fullName evidence="3">DUF3015 family protein</fullName>
    </submittedName>
</protein>
<dbReference type="Pfam" id="PF11220">
    <property type="entry name" value="DUF3015"/>
    <property type="match status" value="1"/>
</dbReference>
<evidence type="ECO:0000313" key="3">
    <source>
        <dbReference type="EMBL" id="MFC3103890.1"/>
    </source>
</evidence>
<name>A0ABV7ER80_9GAMM</name>
<gene>
    <name evidence="3" type="ORF">ACFOSU_08290</name>
</gene>
<dbReference type="RefSeq" id="WP_380688351.1">
    <property type="nucleotide sequence ID" value="NZ_JBHRSS010000003.1"/>
</dbReference>
<organism evidence="3 4">
    <name type="scientific">Salinisphaera aquimarina</name>
    <dbReference type="NCBI Taxonomy" id="2094031"/>
    <lineage>
        <taxon>Bacteria</taxon>
        <taxon>Pseudomonadati</taxon>
        <taxon>Pseudomonadota</taxon>
        <taxon>Gammaproteobacteria</taxon>
        <taxon>Salinisphaerales</taxon>
        <taxon>Salinisphaeraceae</taxon>
        <taxon>Salinisphaera</taxon>
    </lineage>
</organism>
<evidence type="ECO:0000313" key="4">
    <source>
        <dbReference type="Proteomes" id="UP001595462"/>
    </source>
</evidence>
<accession>A0ABV7ER80</accession>
<reference evidence="4" key="1">
    <citation type="journal article" date="2019" name="Int. J. Syst. Evol. Microbiol.">
        <title>The Global Catalogue of Microorganisms (GCM) 10K type strain sequencing project: providing services to taxonomists for standard genome sequencing and annotation.</title>
        <authorList>
            <consortium name="The Broad Institute Genomics Platform"/>
            <consortium name="The Broad Institute Genome Sequencing Center for Infectious Disease"/>
            <person name="Wu L."/>
            <person name="Ma J."/>
        </authorList>
    </citation>
    <scope>NUCLEOTIDE SEQUENCE [LARGE SCALE GENOMIC DNA]</scope>
    <source>
        <strain evidence="4">KCTC 52640</strain>
    </source>
</reference>
<sequence>MGAAITLLGGCAAFTSTTNVAADAAATISHGISKASRASTNASVTDPDVPRYAQAVEFVGSQRDQLQREAAQGGGEHVDTLAQLLDTSDSTPLGPWLQTHYQQVFGADRDATAVVDDISARRS</sequence>
<dbReference type="EMBL" id="JBHRSS010000003">
    <property type="protein sequence ID" value="MFC3103890.1"/>
    <property type="molecule type" value="Genomic_DNA"/>
</dbReference>
<dbReference type="Proteomes" id="UP001595462">
    <property type="component" value="Unassembled WGS sequence"/>
</dbReference>
<feature type="region of interest" description="Disordered" evidence="1">
    <location>
        <begin position="72"/>
        <end position="92"/>
    </location>
</feature>
<keyword evidence="4" id="KW-1185">Reference proteome</keyword>
<feature type="signal peptide" evidence="2">
    <location>
        <begin position="1"/>
        <end position="21"/>
    </location>
</feature>
<evidence type="ECO:0000256" key="2">
    <source>
        <dbReference type="SAM" id="SignalP"/>
    </source>
</evidence>
<proteinExistence type="predicted"/>
<evidence type="ECO:0000256" key="1">
    <source>
        <dbReference type="SAM" id="MobiDB-lite"/>
    </source>
</evidence>
<keyword evidence="2" id="KW-0732">Signal</keyword>
<comment type="caution">
    <text evidence="3">The sequence shown here is derived from an EMBL/GenBank/DDBJ whole genome shotgun (WGS) entry which is preliminary data.</text>
</comment>
<dbReference type="InterPro" id="IPR021383">
    <property type="entry name" value="DUF3015"/>
</dbReference>